<comment type="caution">
    <text evidence="3">The sequence shown here is derived from an EMBL/GenBank/DDBJ whole genome shotgun (WGS) entry which is preliminary data.</text>
</comment>
<dbReference type="PANTHER" id="PTHR30486">
    <property type="entry name" value="TWITCHING MOTILITY PROTEIN PILT"/>
    <property type="match status" value="1"/>
</dbReference>
<dbReference type="InterPro" id="IPR001482">
    <property type="entry name" value="T2SS/T4SS_dom"/>
</dbReference>
<dbReference type="EMBL" id="JAAOMP010000172">
    <property type="protein sequence ID" value="MBU2761722.1"/>
    <property type="molecule type" value="Genomic_DNA"/>
</dbReference>
<dbReference type="SMART" id="SM00240">
    <property type="entry name" value="FHA"/>
    <property type="match status" value="1"/>
</dbReference>
<dbReference type="InterPro" id="IPR027417">
    <property type="entry name" value="P-loop_NTPase"/>
</dbReference>
<reference evidence="3 4" key="1">
    <citation type="journal article" date="2021" name="ISME J.">
        <title>Genomic evolution of the class Acidithiobacillia: deep-branching Proteobacteria living in extreme acidic conditions.</title>
        <authorList>
            <person name="Moya-Beltran A."/>
            <person name="Beard S."/>
            <person name="Rojas-Villalobos C."/>
            <person name="Issotta F."/>
            <person name="Gallardo Y."/>
            <person name="Ulloa R."/>
            <person name="Giaveno A."/>
            <person name="Degli Esposti M."/>
            <person name="Johnson D.B."/>
            <person name="Quatrini R."/>
        </authorList>
    </citation>
    <scope>NUCLEOTIDE SEQUENCE [LARGE SCALE GENOMIC DNA]</scope>
    <source>
        <strain evidence="3 4">RW2</strain>
    </source>
</reference>
<dbReference type="SUPFAM" id="SSF49879">
    <property type="entry name" value="SMAD/FHA domain"/>
    <property type="match status" value="1"/>
</dbReference>
<dbReference type="RefSeq" id="WP_215885202.1">
    <property type="nucleotide sequence ID" value="NZ_JAAOMP010000172.1"/>
</dbReference>
<dbReference type="CDD" id="cd00060">
    <property type="entry name" value="FHA"/>
    <property type="match status" value="1"/>
</dbReference>
<keyword evidence="4" id="KW-1185">Reference proteome</keyword>
<dbReference type="Proteomes" id="UP000755654">
    <property type="component" value="Unassembled WGS sequence"/>
</dbReference>
<evidence type="ECO:0000259" key="2">
    <source>
        <dbReference type="PROSITE" id="PS50006"/>
    </source>
</evidence>
<dbReference type="PANTHER" id="PTHR30486:SF15">
    <property type="entry name" value="TYPE II_IV SECRETION SYSTEM ATPASE"/>
    <property type="match status" value="1"/>
</dbReference>
<organism evidence="3 4">
    <name type="scientific">Acidithiobacillus sulfurivorans</name>
    <dbReference type="NCBI Taxonomy" id="1958756"/>
    <lineage>
        <taxon>Bacteria</taxon>
        <taxon>Pseudomonadati</taxon>
        <taxon>Pseudomonadota</taxon>
        <taxon>Acidithiobacillia</taxon>
        <taxon>Acidithiobacillales</taxon>
        <taxon>Acidithiobacillaceae</taxon>
        <taxon>Acidithiobacillus</taxon>
    </lineage>
</organism>
<dbReference type="Pfam" id="PF00437">
    <property type="entry name" value="T2SSE"/>
    <property type="match status" value="1"/>
</dbReference>
<dbReference type="PROSITE" id="PS50006">
    <property type="entry name" value="FHA_DOMAIN"/>
    <property type="match status" value="1"/>
</dbReference>
<dbReference type="InterPro" id="IPR050921">
    <property type="entry name" value="T4SS_GSP_E_ATPase"/>
</dbReference>
<gene>
    <name evidence="3" type="primary">tadA</name>
    <name evidence="3" type="ORF">HAP95_16445</name>
</gene>
<dbReference type="Gene3D" id="2.60.200.20">
    <property type="match status" value="1"/>
</dbReference>
<dbReference type="Pfam" id="PF00498">
    <property type="entry name" value="FHA"/>
    <property type="match status" value="1"/>
</dbReference>
<dbReference type="Gene3D" id="3.40.50.300">
    <property type="entry name" value="P-loop containing nucleotide triphosphate hydrolases"/>
    <property type="match status" value="1"/>
</dbReference>
<dbReference type="InterPro" id="IPR008984">
    <property type="entry name" value="SMAD_FHA_dom_sf"/>
</dbReference>
<protein>
    <submittedName>
        <fullName evidence="3">Flp pilus assembly complex ATPase component TadA</fullName>
    </submittedName>
</protein>
<evidence type="ECO:0000313" key="3">
    <source>
        <dbReference type="EMBL" id="MBU2761722.1"/>
    </source>
</evidence>
<dbReference type="CDD" id="cd01130">
    <property type="entry name" value="VirB11-like_ATPase"/>
    <property type="match status" value="1"/>
</dbReference>
<comment type="similarity">
    <text evidence="1">Belongs to the GSP E family.</text>
</comment>
<dbReference type="Gene3D" id="3.30.450.380">
    <property type="match status" value="1"/>
</dbReference>
<evidence type="ECO:0000256" key="1">
    <source>
        <dbReference type="ARBA" id="ARBA00006611"/>
    </source>
</evidence>
<name>A0ABS6A2I0_9PROT</name>
<accession>A0ABS6A2I0</accession>
<feature type="domain" description="FHA" evidence="2">
    <location>
        <begin position="23"/>
        <end position="72"/>
    </location>
</feature>
<sequence length="549" mass="60546">MFRIWLSGGRADVEEFPCTNDEARLGKAEDNLVVLQGWTIAAHHAIIQREHDGLYIKALESRSAVQVNGQRIQKPYGPLTPEDEIQIGGYRLLVRDDTPFSAVSAQAPATPSVAPPPLLPDPAPVDFALLRLLHERLISRMDFRRIDTTQMPEEELRTRTRTLLGEIITDDAQLRGREDRELLVEAALNEVVGLGPLESLLADDGVTEIMVNRYDEIFVERAGKLVSAPIVFSSPEAVSSVIDRIVAPLGRRIDESSPMVDGRLKDGSRVNAVIPPVALKGPSLTIRKFSKKRLEDDDLLRFGSANPHMLAFLRMAVEQRKNILISGGTGSGKTTLLNILSNHIPSAERIVTIEDAAELRLYQSNLVSMEARPANAEGQGQISIRELVRNSLRMRPDRIVVGECRGGEALDMLQAMNTGHDGSLTTVHANSPRDALSRLEVMVLMAGMDLPVLAIRQQVASAIDLIVQQSRFADGTRKITHISEVTGMENGVIQLQDLYLFRNQGFDAEGNVRGRFGATGRIPEFYEELIARGVDVDRGIFLDEAVTEL</sequence>
<dbReference type="SUPFAM" id="SSF52540">
    <property type="entry name" value="P-loop containing nucleoside triphosphate hydrolases"/>
    <property type="match status" value="1"/>
</dbReference>
<dbReference type="InterPro" id="IPR000253">
    <property type="entry name" value="FHA_dom"/>
</dbReference>
<proteinExistence type="inferred from homology"/>
<evidence type="ECO:0000313" key="4">
    <source>
        <dbReference type="Proteomes" id="UP000755654"/>
    </source>
</evidence>